<dbReference type="RefSeq" id="WP_354557307.1">
    <property type="nucleotide sequence ID" value="NZ_JBEPMB010000005.1"/>
</dbReference>
<dbReference type="CDD" id="cd04600">
    <property type="entry name" value="CBS_pair_HPP_assoc"/>
    <property type="match status" value="1"/>
</dbReference>
<dbReference type="PANTHER" id="PTHR33741">
    <property type="entry name" value="TRANSMEMBRANE PROTEIN DDB_G0269096-RELATED"/>
    <property type="match status" value="1"/>
</dbReference>
<comment type="caution">
    <text evidence="4">The sequence shown here is derived from an EMBL/GenBank/DDBJ whole genome shotgun (WGS) entry which is preliminary data.</text>
</comment>
<dbReference type="InterPro" id="IPR007065">
    <property type="entry name" value="HPP"/>
</dbReference>
<dbReference type="Proteomes" id="UP001549047">
    <property type="component" value="Unassembled WGS sequence"/>
</dbReference>
<organism evidence="4 5">
    <name type="scientific">Rhizobium aquaticum</name>
    <dbReference type="NCBI Taxonomy" id="1549636"/>
    <lineage>
        <taxon>Bacteria</taxon>
        <taxon>Pseudomonadati</taxon>
        <taxon>Pseudomonadota</taxon>
        <taxon>Alphaproteobacteria</taxon>
        <taxon>Hyphomicrobiales</taxon>
        <taxon>Rhizobiaceae</taxon>
        <taxon>Rhizobium/Agrobacterium group</taxon>
        <taxon>Rhizobium</taxon>
    </lineage>
</organism>
<feature type="domain" description="CBS" evidence="3">
    <location>
        <begin position="237"/>
        <end position="293"/>
    </location>
</feature>
<feature type="transmembrane region" description="Helical" evidence="2">
    <location>
        <begin position="149"/>
        <end position="166"/>
    </location>
</feature>
<evidence type="ECO:0000256" key="2">
    <source>
        <dbReference type="SAM" id="Phobius"/>
    </source>
</evidence>
<dbReference type="SUPFAM" id="SSF54631">
    <property type="entry name" value="CBS-domain pair"/>
    <property type="match status" value="1"/>
</dbReference>
<keyword evidence="5" id="KW-1185">Reference proteome</keyword>
<evidence type="ECO:0000259" key="3">
    <source>
        <dbReference type="PROSITE" id="PS51371"/>
    </source>
</evidence>
<keyword evidence="1" id="KW-0129">CBS domain</keyword>
<protein>
    <submittedName>
        <fullName evidence="4">CBS domain-containing membrane protein</fullName>
    </submittedName>
</protein>
<dbReference type="InterPro" id="IPR058581">
    <property type="entry name" value="TM_HPP"/>
</dbReference>
<dbReference type="PROSITE" id="PS51371">
    <property type="entry name" value="CBS"/>
    <property type="match status" value="2"/>
</dbReference>
<evidence type="ECO:0000313" key="5">
    <source>
        <dbReference type="Proteomes" id="UP001549047"/>
    </source>
</evidence>
<feature type="transmembrane region" description="Helical" evidence="2">
    <location>
        <begin position="100"/>
        <end position="118"/>
    </location>
</feature>
<dbReference type="EMBL" id="JBEPMB010000005">
    <property type="protein sequence ID" value="MET3614814.1"/>
    <property type="molecule type" value="Genomic_DNA"/>
</dbReference>
<gene>
    <name evidence="4" type="ORF">ABID16_003157</name>
</gene>
<feature type="transmembrane region" description="Helical" evidence="2">
    <location>
        <begin position="46"/>
        <end position="67"/>
    </location>
</feature>
<proteinExistence type="predicted"/>
<dbReference type="Pfam" id="PF00571">
    <property type="entry name" value="CBS"/>
    <property type="match status" value="2"/>
</dbReference>
<accession>A0ABV2J4Q4</accession>
<dbReference type="Pfam" id="PF04982">
    <property type="entry name" value="TM_HPP"/>
    <property type="match status" value="1"/>
</dbReference>
<feature type="domain" description="CBS" evidence="3">
    <location>
        <begin position="320"/>
        <end position="377"/>
    </location>
</feature>
<dbReference type="SMART" id="SM00116">
    <property type="entry name" value="CBS"/>
    <property type="match status" value="2"/>
</dbReference>
<keyword evidence="2" id="KW-0812">Transmembrane</keyword>
<keyword evidence="2" id="KW-0472">Membrane</keyword>
<feature type="transmembrane region" description="Helical" evidence="2">
    <location>
        <begin position="21"/>
        <end position="40"/>
    </location>
</feature>
<dbReference type="Gene3D" id="3.10.580.10">
    <property type="entry name" value="CBS-domain"/>
    <property type="match status" value="1"/>
</dbReference>
<feature type="transmembrane region" description="Helical" evidence="2">
    <location>
        <begin position="74"/>
        <end position="94"/>
    </location>
</feature>
<name>A0ABV2J4Q4_9HYPH</name>
<evidence type="ECO:0000256" key="1">
    <source>
        <dbReference type="PROSITE-ProRule" id="PRU00703"/>
    </source>
</evidence>
<reference evidence="4 5" key="1">
    <citation type="submission" date="2024-06" db="EMBL/GenBank/DDBJ databases">
        <title>Genomic Encyclopedia of Type Strains, Phase IV (KMG-IV): sequencing the most valuable type-strain genomes for metagenomic binning, comparative biology and taxonomic classification.</title>
        <authorList>
            <person name="Goeker M."/>
        </authorList>
    </citation>
    <scope>NUCLEOTIDE SEQUENCE [LARGE SCALE GENOMIC DNA]</scope>
    <source>
        <strain evidence="4 5">DSM 29780</strain>
    </source>
</reference>
<dbReference type="PANTHER" id="PTHR33741:SF5">
    <property type="entry name" value="TRANSMEMBRANE PROTEIN DDB_G0269096-RELATED"/>
    <property type="match status" value="1"/>
</dbReference>
<evidence type="ECO:0000313" key="4">
    <source>
        <dbReference type="EMBL" id="MET3614814.1"/>
    </source>
</evidence>
<keyword evidence="2" id="KW-1133">Transmembrane helix</keyword>
<dbReference type="InterPro" id="IPR046342">
    <property type="entry name" value="CBS_dom_sf"/>
</dbReference>
<sequence length="388" mass="40946">MSIFQRLNPSLAPTSLRERGRAAGGALLGIALTGLVSTLALGNNGLAAPLLVAPMGASAVLLFAAPASPLAQPWSILGGNVVAALIGVTCALFIPQPLLAAALAVGLAIAAMLVLNCLHPPSGAVALTAVLGGSAVHASGYWFVLTPVALNSVLLLALALAYNNLTGHRYPHLPHKTPAIGGGAEKADPIEADIEEALEQFGEVVDVSPDTMAALFRRTQLAAHERHHHHPLTGEIMSRNLLTVRADDRLRTAWRLFSIHHVKALPVVDSDGRLVGMISQADFLSNSVLSDDGNLHLGFRRRVLAKLSRQRVPRAVGDIMDRRIQPTRPETSAFALVMRMVDEGLHTIPVVNHSDRLVGVVSQGDLLAALFRADLDMAGEPFPHAAGI</sequence>
<dbReference type="InterPro" id="IPR000644">
    <property type="entry name" value="CBS_dom"/>
</dbReference>